<accession>A0AAE1UG57</accession>
<organism evidence="1 2">
    <name type="scientific">Petrolisthes manimaculis</name>
    <dbReference type="NCBI Taxonomy" id="1843537"/>
    <lineage>
        <taxon>Eukaryota</taxon>
        <taxon>Metazoa</taxon>
        <taxon>Ecdysozoa</taxon>
        <taxon>Arthropoda</taxon>
        <taxon>Crustacea</taxon>
        <taxon>Multicrustacea</taxon>
        <taxon>Malacostraca</taxon>
        <taxon>Eumalacostraca</taxon>
        <taxon>Eucarida</taxon>
        <taxon>Decapoda</taxon>
        <taxon>Pleocyemata</taxon>
        <taxon>Anomura</taxon>
        <taxon>Galatheoidea</taxon>
        <taxon>Porcellanidae</taxon>
        <taxon>Petrolisthes</taxon>
    </lineage>
</organism>
<proteinExistence type="predicted"/>
<dbReference type="AlphaFoldDB" id="A0AAE1UG57"/>
<evidence type="ECO:0000313" key="2">
    <source>
        <dbReference type="Proteomes" id="UP001292094"/>
    </source>
</evidence>
<keyword evidence="2" id="KW-1185">Reference proteome</keyword>
<reference evidence="1" key="1">
    <citation type="submission" date="2023-11" db="EMBL/GenBank/DDBJ databases">
        <title>Genome assemblies of two species of porcelain crab, Petrolisthes cinctipes and Petrolisthes manimaculis (Anomura: Porcellanidae).</title>
        <authorList>
            <person name="Angst P."/>
        </authorList>
    </citation>
    <scope>NUCLEOTIDE SEQUENCE</scope>
    <source>
        <strain evidence="1">PB745_02</strain>
        <tissue evidence="1">Gill</tissue>
    </source>
</reference>
<gene>
    <name evidence="1" type="ORF">Pmani_011466</name>
</gene>
<dbReference type="Proteomes" id="UP001292094">
    <property type="component" value="Unassembled WGS sequence"/>
</dbReference>
<sequence length="95" mass="10572">MQPKPGDSCDSPDSVALQYDQPANLKFDYNIPGYAYCHFVLDYETDFDGFNIGGGLSMEYYEAFKHCESRNCVGIVCNKGGSGEFSCVLSWVFNP</sequence>
<dbReference type="EMBL" id="JAWZYT010000919">
    <property type="protein sequence ID" value="KAK4317464.1"/>
    <property type="molecule type" value="Genomic_DNA"/>
</dbReference>
<protein>
    <submittedName>
        <fullName evidence="1">Uncharacterized protein</fullName>
    </submittedName>
</protein>
<comment type="caution">
    <text evidence="1">The sequence shown here is derived from an EMBL/GenBank/DDBJ whole genome shotgun (WGS) entry which is preliminary data.</text>
</comment>
<evidence type="ECO:0000313" key="1">
    <source>
        <dbReference type="EMBL" id="KAK4317464.1"/>
    </source>
</evidence>
<name>A0AAE1UG57_9EUCA</name>